<reference evidence="3" key="2">
    <citation type="submission" date="2025-08" db="UniProtKB">
        <authorList>
            <consortium name="RefSeq"/>
        </authorList>
    </citation>
    <scope>IDENTIFICATION</scope>
    <source>
        <strain evidence="3">S238N-H82</strain>
        <tissue evidence="3">Testes</tissue>
    </source>
</reference>
<dbReference type="AlphaFoldDB" id="A0A9J7LC08"/>
<dbReference type="GeneID" id="118417945"/>
<gene>
    <name evidence="3" type="primary">LOC118417945</name>
</gene>
<dbReference type="Proteomes" id="UP000001554">
    <property type="component" value="Chromosome 6"/>
</dbReference>
<protein>
    <submittedName>
        <fullName evidence="3">Uncharacterized protein LOC118417945</fullName>
    </submittedName>
</protein>
<evidence type="ECO:0000313" key="2">
    <source>
        <dbReference type="Proteomes" id="UP000001554"/>
    </source>
</evidence>
<dbReference type="OMA" id="PCRFLSR"/>
<evidence type="ECO:0000313" key="3">
    <source>
        <dbReference type="RefSeq" id="XP_035679602.1"/>
    </source>
</evidence>
<feature type="compositionally biased region" description="Basic and acidic residues" evidence="1">
    <location>
        <begin position="90"/>
        <end position="105"/>
    </location>
</feature>
<feature type="region of interest" description="Disordered" evidence="1">
    <location>
        <begin position="71"/>
        <end position="166"/>
    </location>
</feature>
<dbReference type="OrthoDB" id="10055069at2759"/>
<reference evidence="2" key="1">
    <citation type="journal article" date="2020" name="Nat. Ecol. Evol.">
        <title>Deeply conserved synteny resolves early events in vertebrate evolution.</title>
        <authorList>
            <person name="Simakov O."/>
            <person name="Marletaz F."/>
            <person name="Yue J.X."/>
            <person name="O'Connell B."/>
            <person name="Jenkins J."/>
            <person name="Brandt A."/>
            <person name="Calef R."/>
            <person name="Tung C.H."/>
            <person name="Huang T.K."/>
            <person name="Schmutz J."/>
            <person name="Satoh N."/>
            <person name="Yu J.K."/>
            <person name="Putnam N.H."/>
            <person name="Green R.E."/>
            <person name="Rokhsar D.S."/>
        </authorList>
    </citation>
    <scope>NUCLEOTIDE SEQUENCE [LARGE SCALE GENOMIC DNA]</scope>
    <source>
        <strain evidence="2">S238N-H82</strain>
    </source>
</reference>
<evidence type="ECO:0000256" key="1">
    <source>
        <dbReference type="SAM" id="MobiDB-lite"/>
    </source>
</evidence>
<organism evidence="2 3">
    <name type="scientific">Branchiostoma floridae</name>
    <name type="common">Florida lancelet</name>
    <name type="synonym">Amphioxus</name>
    <dbReference type="NCBI Taxonomy" id="7739"/>
    <lineage>
        <taxon>Eukaryota</taxon>
        <taxon>Metazoa</taxon>
        <taxon>Chordata</taxon>
        <taxon>Cephalochordata</taxon>
        <taxon>Leptocardii</taxon>
        <taxon>Amphioxiformes</taxon>
        <taxon>Branchiostomatidae</taxon>
        <taxon>Branchiostoma</taxon>
    </lineage>
</organism>
<feature type="compositionally biased region" description="Polar residues" evidence="1">
    <location>
        <begin position="135"/>
        <end position="148"/>
    </location>
</feature>
<dbReference type="RefSeq" id="XP_035679602.1">
    <property type="nucleotide sequence ID" value="XM_035823709.1"/>
</dbReference>
<dbReference type="KEGG" id="bfo:118417945"/>
<feature type="compositionally biased region" description="Low complexity" evidence="1">
    <location>
        <begin position="76"/>
        <end position="85"/>
    </location>
</feature>
<sequence length="312" mass="34298">MPGSLTSEPSLCQTDTLSEFRWRVPPKVMWKMRIDGLHDHDYTPSSWLHDLRGRPNNRPCRFLSRQLFSIPETPDDGSSSGDDSSCSFVTEDKSDDLSRDSDPAEKLPSAPGGCKTGTVGPGQDTDTSLGGHVSKSPQLIFTKSSRMSSGHRTHSAASHRRPTPGTADVAQVVAAPSPMSFLDVSTGAVTYDKPRVDQLKARNCSSKRTEVDSTDPAYSFPTPYSTVESKRFAQDRNLTAYLSSSGNCRAKGNGSAWQQAMVTGSRKRVATAVDGVEKSTESLDRDTRATKRRRIQEWLEETDTRYTRQNDA</sequence>
<name>A0A9J7LC08_BRAFL</name>
<accession>A0A9J7LC08</accession>
<feature type="compositionally biased region" description="Basic residues" evidence="1">
    <location>
        <begin position="149"/>
        <end position="162"/>
    </location>
</feature>
<keyword evidence="2" id="KW-1185">Reference proteome</keyword>
<proteinExistence type="predicted"/>